<name>A0ABT6ZUR4_9ACTN</name>
<comment type="caution">
    <text evidence="2">The sequence shown here is derived from an EMBL/GenBank/DDBJ whole genome shotgun (WGS) entry which is preliminary data.</text>
</comment>
<reference evidence="2 3" key="1">
    <citation type="submission" date="2023-05" db="EMBL/GenBank/DDBJ databases">
        <title>Streptantibioticus silvisoli sp. nov., acidotolerant actinomycetes 1 from pine litter.</title>
        <authorList>
            <person name="Swiecimska M."/>
            <person name="Golinska P."/>
            <person name="Sangal V."/>
            <person name="Wachnowicz B."/>
            <person name="Goodfellow M."/>
        </authorList>
    </citation>
    <scope>NUCLEOTIDE SEQUENCE [LARGE SCALE GENOMIC DNA]</scope>
    <source>
        <strain evidence="2 3">DSM 42109</strain>
    </source>
</reference>
<evidence type="ECO:0000313" key="3">
    <source>
        <dbReference type="Proteomes" id="UP001214441"/>
    </source>
</evidence>
<evidence type="ECO:0000313" key="2">
    <source>
        <dbReference type="EMBL" id="MDJ1132386.1"/>
    </source>
</evidence>
<proteinExistence type="predicted"/>
<gene>
    <name evidence="2" type="ORF">NMN56_010590</name>
</gene>
<keyword evidence="3" id="KW-1185">Reference proteome</keyword>
<protein>
    <submittedName>
        <fullName evidence="2">Uncharacterized protein</fullName>
    </submittedName>
</protein>
<organism evidence="2 3">
    <name type="scientific">Streptomyces iconiensis</name>
    <dbReference type="NCBI Taxonomy" id="1384038"/>
    <lineage>
        <taxon>Bacteria</taxon>
        <taxon>Bacillati</taxon>
        <taxon>Actinomycetota</taxon>
        <taxon>Actinomycetes</taxon>
        <taxon>Kitasatosporales</taxon>
        <taxon>Streptomycetaceae</taxon>
        <taxon>Streptomyces</taxon>
    </lineage>
</organism>
<dbReference type="Proteomes" id="UP001214441">
    <property type="component" value="Unassembled WGS sequence"/>
</dbReference>
<feature type="region of interest" description="Disordered" evidence="1">
    <location>
        <begin position="1"/>
        <end position="20"/>
    </location>
</feature>
<sequence length="651" mass="71956">MTDTTTINSSQGPVNTGPVTVNVNTAIRDSVSPDTARRNPRRLAVDELRRLRRRFEPPPGVERARQLLEERSAVLLTAAPRTGAHTAAKVLLCELPQGAERFRELVDQAEQGESYALASEQVEDGAALLLDLSTSSEDRYQTAMEELPGLLAVLRERHAQLAVVLPQDWKDSLNPLLRDLVAPLGRPPSRDVLRKHLRLNGITPAPEELTGSRLEAFLREASMAAVADLSEGIRFARDSACHGPGFGAWLSAALTELEPGPDAVDSLLAKLPTGRQRALLLTTALLHGARPDTLHEATSRLLRAAEQPDMSGPVLQHRSLTARLADVEAAPHRDGRVRFDRRKYDDKVRTYFWDNFPQLRDPLRDWITHASDLPSLAPGDLLNLVTRYVRECLRTGPPDTVTALAQHWTRNSATQAEQSMAARALGEGVIHTGYGSVFRRTLYAWSREQDLVPSRAYVVISVCSEALSRRFPDQAMTRLRHLTRHSKPGIRAAAREALLRITDADDLLHRSLLHRLRPGPEGPGRHDATLFLELADPARLARDRSLRTQFADHWAAVLRDLPRTAWETHLRHWLDRGQASPTARSGAVEVMAAACVREPSAFSGVYAVACLWARGDPARGETVDALWQRVKSALGTETSTLALHPAKETSP</sequence>
<feature type="compositionally biased region" description="Polar residues" evidence="1">
    <location>
        <begin position="1"/>
        <end position="11"/>
    </location>
</feature>
<accession>A0ABT6ZUR4</accession>
<dbReference type="EMBL" id="JANCPR020000008">
    <property type="protein sequence ID" value="MDJ1132386.1"/>
    <property type="molecule type" value="Genomic_DNA"/>
</dbReference>
<evidence type="ECO:0000256" key="1">
    <source>
        <dbReference type="SAM" id="MobiDB-lite"/>
    </source>
</evidence>
<dbReference type="RefSeq" id="WP_274038922.1">
    <property type="nucleotide sequence ID" value="NZ_JANCPR020000008.1"/>
</dbReference>